<dbReference type="GO" id="GO:0010181">
    <property type="term" value="F:FMN binding"/>
    <property type="evidence" value="ECO:0007669"/>
    <property type="project" value="TreeGrafter"/>
</dbReference>
<organism evidence="2 3">
    <name type="scientific">Sporolactobacillus putidus</name>
    <dbReference type="NCBI Taxonomy" id="492735"/>
    <lineage>
        <taxon>Bacteria</taxon>
        <taxon>Bacillati</taxon>
        <taxon>Bacillota</taxon>
        <taxon>Bacilli</taxon>
        <taxon>Bacillales</taxon>
        <taxon>Sporolactobacillaceae</taxon>
        <taxon>Sporolactobacillus</taxon>
    </lineage>
</organism>
<dbReference type="InterPro" id="IPR026816">
    <property type="entry name" value="Flavodoxin_dom"/>
</dbReference>
<dbReference type="PANTHER" id="PTHR38030:SF2">
    <property type="entry name" value="PROTOPORPHYRINOGEN IX DEHYDROGENASE [QUINONE]"/>
    <property type="match status" value="1"/>
</dbReference>
<dbReference type="SUPFAM" id="SSF52218">
    <property type="entry name" value="Flavoproteins"/>
    <property type="match status" value="1"/>
</dbReference>
<reference evidence="2" key="1">
    <citation type="journal article" date="2014" name="Int. J. Syst. Evol. Microbiol.">
        <title>Complete genome sequence of Corynebacterium casei LMG S-19264T (=DSM 44701T), isolated from a smear-ripened cheese.</title>
        <authorList>
            <consortium name="US DOE Joint Genome Institute (JGI-PGF)"/>
            <person name="Walter F."/>
            <person name="Albersmeier A."/>
            <person name="Kalinowski J."/>
            <person name="Ruckert C."/>
        </authorList>
    </citation>
    <scope>NUCLEOTIDE SEQUENCE</scope>
    <source>
        <strain evidence="2">JCM 15325</strain>
    </source>
</reference>
<proteinExistence type="predicted"/>
<accession>A0A917S4G5</accession>
<gene>
    <name evidence="2" type="ORF">GCM10007968_18610</name>
</gene>
<comment type="caution">
    <text evidence="2">The sequence shown here is derived from an EMBL/GenBank/DDBJ whole genome shotgun (WGS) entry which is preliminary data.</text>
</comment>
<reference evidence="2" key="2">
    <citation type="submission" date="2020-09" db="EMBL/GenBank/DDBJ databases">
        <authorList>
            <person name="Sun Q."/>
            <person name="Ohkuma M."/>
        </authorList>
    </citation>
    <scope>NUCLEOTIDE SEQUENCE</scope>
    <source>
        <strain evidence="2">JCM 15325</strain>
    </source>
</reference>
<dbReference type="AlphaFoldDB" id="A0A917S4G5"/>
<sequence>MKTILIYATKYGNAAETAQRIKTAIGEDIECFNIMTGPVPSLENFGTVILGGSIYMGKVQKQLTAYMNSHLEQLLRKNIGLFLCAGEPDEAARSKELQNAFPEALYRHAAAKDVLGFAFNFEKMRFFDKLIMRKIKGDSISTGKFYEDRISLFVNAVEQAGPVDSPVKNNE</sequence>
<dbReference type="Proteomes" id="UP000654670">
    <property type="component" value="Unassembled WGS sequence"/>
</dbReference>
<evidence type="ECO:0000313" key="2">
    <source>
        <dbReference type="EMBL" id="GGL54828.1"/>
    </source>
</evidence>
<dbReference type="RefSeq" id="WP_188802838.1">
    <property type="nucleotide sequence ID" value="NZ_BMOK01000007.1"/>
</dbReference>
<dbReference type="PANTHER" id="PTHR38030">
    <property type="entry name" value="PROTOPORPHYRINOGEN IX DEHYDROGENASE [MENAQUINONE]"/>
    <property type="match status" value="1"/>
</dbReference>
<dbReference type="Gene3D" id="3.40.50.360">
    <property type="match status" value="1"/>
</dbReference>
<feature type="domain" description="Flavodoxin" evidence="1">
    <location>
        <begin position="4"/>
        <end position="136"/>
    </location>
</feature>
<evidence type="ECO:0000259" key="1">
    <source>
        <dbReference type="Pfam" id="PF12724"/>
    </source>
</evidence>
<dbReference type="Pfam" id="PF12724">
    <property type="entry name" value="Flavodoxin_5"/>
    <property type="match status" value="1"/>
</dbReference>
<dbReference type="InterPro" id="IPR052200">
    <property type="entry name" value="Protoporphyrinogen_IX_DH"/>
</dbReference>
<dbReference type="GO" id="GO:0070819">
    <property type="term" value="F:menaquinone-dependent protoporphyrinogen oxidase activity"/>
    <property type="evidence" value="ECO:0007669"/>
    <property type="project" value="TreeGrafter"/>
</dbReference>
<dbReference type="GO" id="GO:0006783">
    <property type="term" value="P:heme biosynthetic process"/>
    <property type="evidence" value="ECO:0007669"/>
    <property type="project" value="TreeGrafter"/>
</dbReference>
<dbReference type="InterPro" id="IPR029039">
    <property type="entry name" value="Flavoprotein-like_sf"/>
</dbReference>
<keyword evidence="3" id="KW-1185">Reference proteome</keyword>
<evidence type="ECO:0000313" key="3">
    <source>
        <dbReference type="Proteomes" id="UP000654670"/>
    </source>
</evidence>
<name>A0A917S4G5_9BACL</name>
<protein>
    <submittedName>
        <fullName evidence="2">Flavodoxin</fullName>
    </submittedName>
</protein>
<dbReference type="EMBL" id="BMOK01000007">
    <property type="protein sequence ID" value="GGL54828.1"/>
    <property type="molecule type" value="Genomic_DNA"/>
</dbReference>